<sequence>MSSILKNNQINQYRINNALVVARCHFENLNSRIFWDFALEKIGTLKEMSSTQNFYINDDDFLNNHPMRPLHK</sequence>
<evidence type="ECO:0000313" key="1">
    <source>
        <dbReference type="EMBL" id="SFV87509.1"/>
    </source>
</evidence>
<dbReference type="EMBL" id="FPHZ01000027">
    <property type="protein sequence ID" value="SFV87509.1"/>
    <property type="molecule type" value="Genomic_DNA"/>
</dbReference>
<reference evidence="1" key="1">
    <citation type="submission" date="2016-10" db="EMBL/GenBank/DDBJ databases">
        <authorList>
            <person name="de Groot N.N."/>
        </authorList>
    </citation>
    <scope>NUCLEOTIDE SEQUENCE</scope>
</reference>
<dbReference type="AlphaFoldDB" id="A0A1W1E0N7"/>
<accession>A0A1W1E0N7</accession>
<proteinExistence type="predicted"/>
<protein>
    <submittedName>
        <fullName evidence="1">Uncharacterized protein</fullName>
    </submittedName>
</protein>
<gene>
    <name evidence="1" type="ORF">MNB_SUP05-SYMBIONT-5-126</name>
</gene>
<name>A0A1W1E0N7_9ZZZZ</name>
<organism evidence="1">
    <name type="scientific">hydrothermal vent metagenome</name>
    <dbReference type="NCBI Taxonomy" id="652676"/>
    <lineage>
        <taxon>unclassified sequences</taxon>
        <taxon>metagenomes</taxon>
        <taxon>ecological metagenomes</taxon>
    </lineage>
</organism>